<evidence type="ECO:0000259" key="1">
    <source>
        <dbReference type="Pfam" id="PF01323"/>
    </source>
</evidence>
<dbReference type="Pfam" id="PF01323">
    <property type="entry name" value="DSBA"/>
    <property type="match status" value="1"/>
</dbReference>
<dbReference type="Proteomes" id="UP000094622">
    <property type="component" value="Unassembled WGS sequence"/>
</dbReference>
<comment type="caution">
    <text evidence="2">The sequence shown here is derived from an EMBL/GenBank/DDBJ whole genome shotgun (WGS) entry which is preliminary data.</text>
</comment>
<dbReference type="Gene3D" id="3.40.30.10">
    <property type="entry name" value="Glutaredoxin"/>
    <property type="match status" value="1"/>
</dbReference>
<organism evidence="2 3">
    <name type="scientific">Methylobrevis pamukkalensis</name>
    <dbReference type="NCBI Taxonomy" id="1439726"/>
    <lineage>
        <taxon>Bacteria</taxon>
        <taxon>Pseudomonadati</taxon>
        <taxon>Pseudomonadota</taxon>
        <taxon>Alphaproteobacteria</taxon>
        <taxon>Hyphomicrobiales</taxon>
        <taxon>Pleomorphomonadaceae</taxon>
        <taxon>Methylobrevis</taxon>
    </lineage>
</organism>
<dbReference type="OrthoDB" id="9799122at2"/>
<proteinExistence type="predicted"/>
<evidence type="ECO:0000313" key="2">
    <source>
        <dbReference type="EMBL" id="ODN70829.1"/>
    </source>
</evidence>
<name>A0A1E3H3C6_9HYPH</name>
<dbReference type="CDD" id="cd03024">
    <property type="entry name" value="DsbA_FrnE"/>
    <property type="match status" value="1"/>
</dbReference>
<dbReference type="PANTHER" id="PTHR13887">
    <property type="entry name" value="GLUTATHIONE S-TRANSFERASE KAPPA"/>
    <property type="match status" value="1"/>
</dbReference>
<evidence type="ECO:0000313" key="3">
    <source>
        <dbReference type="Proteomes" id="UP000094622"/>
    </source>
</evidence>
<dbReference type="AlphaFoldDB" id="A0A1E3H3C6"/>
<dbReference type="InterPro" id="IPR001853">
    <property type="entry name" value="DSBA-like_thioredoxin_dom"/>
</dbReference>
<feature type="domain" description="DSBA-like thioredoxin" evidence="1">
    <location>
        <begin position="12"/>
        <end position="211"/>
    </location>
</feature>
<dbReference type="SUPFAM" id="SSF52833">
    <property type="entry name" value="Thioredoxin-like"/>
    <property type="match status" value="1"/>
</dbReference>
<gene>
    <name evidence="2" type="ORF">A6302_01815</name>
</gene>
<sequence length="224" mass="24703">MTAAPYRPSLSVDVFLDVICPWCFVGKRHLDAAIDMIPDIDIAVRWRAFQLDPTIPKEGKDRRAYMLDKFRDPARIDEIHGKLTDIGMAIDIPFAFDRIAITPNTLDSHRLIRWAGAEDLGTAAVEGLCSAFFCEGRDLTDEATLAAIADEIGLDGDEIRDRLATDIDLEIIRAEIDYAGRIGITGVPCYVMGGRYAISGAQPPEMMADAFRRVAAELSTRAAE</sequence>
<dbReference type="RefSeq" id="WP_069306608.1">
    <property type="nucleotide sequence ID" value="NZ_MCRJ01000037.1"/>
</dbReference>
<dbReference type="GO" id="GO:0016491">
    <property type="term" value="F:oxidoreductase activity"/>
    <property type="evidence" value="ECO:0007669"/>
    <property type="project" value="InterPro"/>
</dbReference>
<dbReference type="InterPro" id="IPR036249">
    <property type="entry name" value="Thioredoxin-like_sf"/>
</dbReference>
<reference evidence="2 3" key="1">
    <citation type="submission" date="2016-07" db="EMBL/GenBank/DDBJ databases">
        <title>Draft Genome Sequence of Methylobrevis pamukkalensis PK2.</title>
        <authorList>
            <person name="Vasilenko O.V."/>
            <person name="Doronina N.V."/>
            <person name="Shmareva M.N."/>
            <person name="Tarlachkov S.V."/>
            <person name="Mustakhimov I."/>
            <person name="Trotsenko Y.A."/>
        </authorList>
    </citation>
    <scope>NUCLEOTIDE SEQUENCE [LARGE SCALE GENOMIC DNA]</scope>
    <source>
        <strain evidence="2 3">PK2</strain>
    </source>
</reference>
<dbReference type="EMBL" id="MCRJ01000037">
    <property type="protein sequence ID" value="ODN70829.1"/>
    <property type="molecule type" value="Genomic_DNA"/>
</dbReference>
<dbReference type="PATRIC" id="fig|1439726.3.peg.1917"/>
<protein>
    <submittedName>
        <fullName evidence="2">DSBA-like thioredoxin domain protein</fullName>
    </submittedName>
</protein>
<accession>A0A1E3H3C6</accession>
<dbReference type="PANTHER" id="PTHR13887:SF41">
    <property type="entry name" value="THIOREDOXIN SUPERFAMILY PROTEIN"/>
    <property type="match status" value="1"/>
</dbReference>
<keyword evidence="3" id="KW-1185">Reference proteome</keyword>